<sequence length="91" mass="10389">MSARWFLKTTWTESPCGMGSEICAEEWSWVYGKQAKRACVEKSPLTAPTKEKPHFWEELKLPKPPEESAGLQGVLCYPIFTVGSGWNRHYP</sequence>
<evidence type="ECO:0000313" key="2">
    <source>
        <dbReference type="Proteomes" id="UP000199695"/>
    </source>
</evidence>
<organism evidence="1 2">
    <name type="scientific">Lihuaxuella thermophila</name>
    <dbReference type="NCBI Taxonomy" id="1173111"/>
    <lineage>
        <taxon>Bacteria</taxon>
        <taxon>Bacillati</taxon>
        <taxon>Bacillota</taxon>
        <taxon>Bacilli</taxon>
        <taxon>Bacillales</taxon>
        <taxon>Thermoactinomycetaceae</taxon>
        <taxon>Lihuaxuella</taxon>
    </lineage>
</organism>
<accession>A0A1H8J8R8</accession>
<dbReference type="STRING" id="1173111.SAMN05444955_12237"/>
<keyword evidence="2" id="KW-1185">Reference proteome</keyword>
<dbReference type="AlphaFoldDB" id="A0A1H8J8R8"/>
<reference evidence="1 2" key="1">
    <citation type="submission" date="2016-10" db="EMBL/GenBank/DDBJ databases">
        <authorList>
            <person name="de Groot N.N."/>
        </authorList>
    </citation>
    <scope>NUCLEOTIDE SEQUENCE [LARGE SCALE GENOMIC DNA]</scope>
    <source>
        <strain evidence="1 2">DSM 46701</strain>
    </source>
</reference>
<gene>
    <name evidence="1" type="ORF">SAMN05444955_12237</name>
</gene>
<protein>
    <submittedName>
        <fullName evidence="1">Uncharacterized protein</fullName>
    </submittedName>
</protein>
<dbReference type="EMBL" id="FOCQ01000022">
    <property type="protein sequence ID" value="SEN76835.1"/>
    <property type="molecule type" value="Genomic_DNA"/>
</dbReference>
<proteinExistence type="predicted"/>
<dbReference type="Proteomes" id="UP000199695">
    <property type="component" value="Unassembled WGS sequence"/>
</dbReference>
<evidence type="ECO:0000313" key="1">
    <source>
        <dbReference type="EMBL" id="SEN76835.1"/>
    </source>
</evidence>
<name>A0A1H8J8R8_9BACL</name>